<dbReference type="Proteomes" id="UP000790377">
    <property type="component" value="Unassembled WGS sequence"/>
</dbReference>
<keyword evidence="2" id="KW-1185">Reference proteome</keyword>
<gene>
    <name evidence="1" type="ORF">BJ138DRAFT_1013295</name>
</gene>
<sequence length="185" mass="20334">MPHAPKKALKIRRALKTAARLPTRRNHSSPAPGEQPVVFLRVQVLGCQGLSVRGKSGNCDPFVVVSLLNTRHHTPTSKRTPNPTFSPKDATFDFPIYLSLADRLGTVEVVVWDRETMITKEYLGEVALGLGDWFGERDIEGLGVNGLLGPSGYGFGDDGNKVSFDRIHSTSILVFSLRLHFHSIS</sequence>
<comment type="caution">
    <text evidence="1">The sequence shown here is derived from an EMBL/GenBank/DDBJ whole genome shotgun (WGS) entry which is preliminary data.</text>
</comment>
<name>A0ACB8A577_9AGAM</name>
<dbReference type="EMBL" id="MU267839">
    <property type="protein sequence ID" value="KAH7908191.1"/>
    <property type="molecule type" value="Genomic_DNA"/>
</dbReference>
<protein>
    <submittedName>
        <fullName evidence="1">C2-domain-containing protein</fullName>
    </submittedName>
</protein>
<evidence type="ECO:0000313" key="1">
    <source>
        <dbReference type="EMBL" id="KAH7908191.1"/>
    </source>
</evidence>
<accession>A0ACB8A577</accession>
<organism evidence="1 2">
    <name type="scientific">Hygrophoropsis aurantiaca</name>
    <dbReference type="NCBI Taxonomy" id="72124"/>
    <lineage>
        <taxon>Eukaryota</taxon>
        <taxon>Fungi</taxon>
        <taxon>Dikarya</taxon>
        <taxon>Basidiomycota</taxon>
        <taxon>Agaricomycotina</taxon>
        <taxon>Agaricomycetes</taxon>
        <taxon>Agaricomycetidae</taxon>
        <taxon>Boletales</taxon>
        <taxon>Coniophorineae</taxon>
        <taxon>Hygrophoropsidaceae</taxon>
        <taxon>Hygrophoropsis</taxon>
    </lineage>
</organism>
<proteinExistence type="predicted"/>
<reference evidence="1" key="1">
    <citation type="journal article" date="2021" name="New Phytol.">
        <title>Evolutionary innovations through gain and loss of genes in the ectomycorrhizal Boletales.</title>
        <authorList>
            <person name="Wu G."/>
            <person name="Miyauchi S."/>
            <person name="Morin E."/>
            <person name="Kuo A."/>
            <person name="Drula E."/>
            <person name="Varga T."/>
            <person name="Kohler A."/>
            <person name="Feng B."/>
            <person name="Cao Y."/>
            <person name="Lipzen A."/>
            <person name="Daum C."/>
            <person name="Hundley H."/>
            <person name="Pangilinan J."/>
            <person name="Johnson J."/>
            <person name="Barry K."/>
            <person name="LaButti K."/>
            <person name="Ng V."/>
            <person name="Ahrendt S."/>
            <person name="Min B."/>
            <person name="Choi I.G."/>
            <person name="Park H."/>
            <person name="Plett J.M."/>
            <person name="Magnuson J."/>
            <person name="Spatafora J.W."/>
            <person name="Nagy L.G."/>
            <person name="Henrissat B."/>
            <person name="Grigoriev I.V."/>
            <person name="Yang Z.L."/>
            <person name="Xu J."/>
            <person name="Martin F.M."/>
        </authorList>
    </citation>
    <scope>NUCLEOTIDE SEQUENCE</scope>
    <source>
        <strain evidence="1">ATCC 28755</strain>
    </source>
</reference>
<evidence type="ECO:0000313" key="2">
    <source>
        <dbReference type="Proteomes" id="UP000790377"/>
    </source>
</evidence>